<dbReference type="EMBL" id="BOMB01000030">
    <property type="protein sequence ID" value="GID14319.1"/>
    <property type="molecule type" value="Genomic_DNA"/>
</dbReference>
<name>A0A8J3JCQ6_9ACTN</name>
<evidence type="ECO:0000313" key="2">
    <source>
        <dbReference type="EMBL" id="GID14319.1"/>
    </source>
</evidence>
<dbReference type="NCBIfam" id="TIGR03941">
    <property type="entry name" value="tRNA_deam_assoc"/>
    <property type="match status" value="1"/>
</dbReference>
<keyword evidence="3" id="KW-1185">Reference proteome</keyword>
<dbReference type="InterPro" id="IPR023869">
    <property type="entry name" value="tRNA_Adeno_NH3ase_assoc_put"/>
</dbReference>
<feature type="compositionally biased region" description="Acidic residues" evidence="1">
    <location>
        <begin position="100"/>
        <end position="115"/>
    </location>
</feature>
<evidence type="ECO:0000256" key="1">
    <source>
        <dbReference type="SAM" id="MobiDB-lite"/>
    </source>
</evidence>
<gene>
    <name evidence="2" type="ORF">Aru02nite_52080</name>
</gene>
<sequence>MSYFAAAVARGPKGWAVAELDLGRPSELSDVEEAAELLRDFDTEAEVSLLFVEVDDEYLAILRLDEGEDLRVFGSDAAFVDESPLGAALLGDEDRPEQVDLPDDDYESDDYDADAEPAAPANGDDAEPVGDPELLADLGVPGKRLLALCAGEGLMPSDVTAEICAVLGCADDVEELR</sequence>
<evidence type="ECO:0000313" key="3">
    <source>
        <dbReference type="Proteomes" id="UP000612808"/>
    </source>
</evidence>
<dbReference type="AlphaFoldDB" id="A0A8J3JCQ6"/>
<organism evidence="2 3">
    <name type="scientific">Actinocatenispora rupis</name>
    <dbReference type="NCBI Taxonomy" id="519421"/>
    <lineage>
        <taxon>Bacteria</taxon>
        <taxon>Bacillati</taxon>
        <taxon>Actinomycetota</taxon>
        <taxon>Actinomycetes</taxon>
        <taxon>Micromonosporales</taxon>
        <taxon>Micromonosporaceae</taxon>
        <taxon>Actinocatenispora</taxon>
    </lineage>
</organism>
<accession>A0A8J3JCQ6</accession>
<dbReference type="RefSeq" id="WP_203662145.1">
    <property type="nucleotide sequence ID" value="NZ_BAAAZM010000001.1"/>
</dbReference>
<feature type="region of interest" description="Disordered" evidence="1">
    <location>
        <begin position="87"/>
        <end position="134"/>
    </location>
</feature>
<comment type="caution">
    <text evidence="2">The sequence shown here is derived from an EMBL/GenBank/DDBJ whole genome shotgun (WGS) entry which is preliminary data.</text>
</comment>
<dbReference type="Proteomes" id="UP000612808">
    <property type="component" value="Unassembled WGS sequence"/>
</dbReference>
<reference evidence="2" key="1">
    <citation type="submission" date="2021-01" db="EMBL/GenBank/DDBJ databases">
        <title>Whole genome shotgun sequence of Actinocatenispora rupis NBRC 107355.</title>
        <authorList>
            <person name="Komaki H."/>
            <person name="Tamura T."/>
        </authorList>
    </citation>
    <scope>NUCLEOTIDE SEQUENCE</scope>
    <source>
        <strain evidence="2">NBRC 107355</strain>
    </source>
</reference>
<evidence type="ECO:0008006" key="4">
    <source>
        <dbReference type="Google" id="ProtNLM"/>
    </source>
</evidence>
<protein>
    <recommendedName>
        <fullName evidence="4">tRNA adenosine deaminase-associated protein</fullName>
    </recommendedName>
</protein>
<proteinExistence type="predicted"/>